<evidence type="ECO:0000259" key="3">
    <source>
        <dbReference type="SMART" id="SM00722"/>
    </source>
</evidence>
<dbReference type="Pfam" id="PF13229">
    <property type="entry name" value="Beta_helix"/>
    <property type="match status" value="1"/>
</dbReference>
<feature type="domain" description="Carbohydrate-binding/sugar hydrolysis" evidence="3">
    <location>
        <begin position="121"/>
        <end position="293"/>
    </location>
</feature>
<dbReference type="PATRIC" id="fig|155920.8.peg.339"/>
<reference evidence="4 5" key="1">
    <citation type="submission" date="2013-08" db="EMBL/GenBank/DDBJ databases">
        <authorList>
            <person name="Stouthamer R."/>
            <person name="Nunney L."/>
        </authorList>
    </citation>
    <scope>NUCLEOTIDE SEQUENCE [LARGE SCALE GENOMIC DNA]</scope>
    <source>
        <strain evidence="5">ann-1</strain>
    </source>
</reference>
<evidence type="ECO:0000313" key="5">
    <source>
        <dbReference type="Proteomes" id="UP000027215"/>
    </source>
</evidence>
<feature type="signal peptide" evidence="2">
    <location>
        <begin position="1"/>
        <end position="24"/>
    </location>
</feature>
<dbReference type="InterPro" id="IPR012334">
    <property type="entry name" value="Pectin_lyas_fold"/>
</dbReference>
<gene>
    <name evidence="4" type="ORF">D934_01415</name>
</gene>
<evidence type="ECO:0000256" key="1">
    <source>
        <dbReference type="ARBA" id="ARBA00022737"/>
    </source>
</evidence>
<dbReference type="KEGG" id="xfs:D934_01415"/>
<dbReference type="Gene3D" id="2.160.20.10">
    <property type="entry name" value="Single-stranded right-handed beta-helix, Pectin lyase-like"/>
    <property type="match status" value="1"/>
</dbReference>
<protein>
    <recommendedName>
        <fullName evidence="3">Carbohydrate-binding/sugar hydrolysis domain-containing protein</fullName>
    </recommendedName>
</protein>
<dbReference type="SMART" id="SM00710">
    <property type="entry name" value="PbH1"/>
    <property type="match status" value="4"/>
</dbReference>
<sequence>MSQRILSICTLILALLLIATHAKANMQPPCSAWVAPGQDLQQAIDTLRSDAHPAVLCLNKGEYRVDKLLHIGRDGVHIRGNGPNTVIRLNKDVQQPLIVIGDYQNQQPAKQIGDVVIERMHLIGTTNVEHEFMPERPYLSNSVVVLRAAHNVSLLDLKVSQCRSACLLSEYDSHRLNIERNDVSGATWDGVSFNRSTHVRLVNNVIHDNVAAGITTEHLEDSEIRGNRLERNGSQGLYLADARRNVFKHNQFISNKKSGVLLTCSIRYRTPEVLCWDNSMSQANVFEYNIFQKSPYIYTIGVDRAANCKGSDFEPNMWRNNKADTSGFNPPPDVYGTCVQTQ</sequence>
<dbReference type="RefSeq" id="WP_020851805.1">
    <property type="nucleotide sequence ID" value="NZ_CP006696.1"/>
</dbReference>
<feature type="chain" id="PRO_5001582939" description="Carbohydrate-binding/sugar hydrolysis domain-containing protein" evidence="2">
    <location>
        <begin position="25"/>
        <end position="342"/>
    </location>
</feature>
<dbReference type="SMART" id="SM00722">
    <property type="entry name" value="CASH"/>
    <property type="match status" value="1"/>
</dbReference>
<dbReference type="EMBL" id="CP006696">
    <property type="protein sequence ID" value="AIC09273.1"/>
    <property type="molecule type" value="Genomic_DNA"/>
</dbReference>
<organism evidence="4 5">
    <name type="scientific">Xylella fastidiosa subsp. sandyi Ann-1</name>
    <dbReference type="NCBI Taxonomy" id="155920"/>
    <lineage>
        <taxon>Bacteria</taxon>
        <taxon>Pseudomonadati</taxon>
        <taxon>Pseudomonadota</taxon>
        <taxon>Gammaproteobacteria</taxon>
        <taxon>Lysobacterales</taxon>
        <taxon>Lysobacteraceae</taxon>
        <taxon>Xylella</taxon>
    </lineage>
</organism>
<accession>A0A060H176</accession>
<dbReference type="HOGENOM" id="CLU_792138_0_0_6"/>
<dbReference type="SUPFAM" id="SSF51126">
    <property type="entry name" value="Pectin lyase-like"/>
    <property type="match status" value="1"/>
</dbReference>
<dbReference type="InterPro" id="IPR011050">
    <property type="entry name" value="Pectin_lyase_fold/virulence"/>
</dbReference>
<dbReference type="NCBIfam" id="TIGR03804">
    <property type="entry name" value="para_beta_helix"/>
    <property type="match status" value="1"/>
</dbReference>
<keyword evidence="1" id="KW-0677">Repeat</keyword>
<dbReference type="InterPro" id="IPR039448">
    <property type="entry name" value="Beta_helix"/>
</dbReference>
<dbReference type="InterPro" id="IPR022441">
    <property type="entry name" value="Para_beta_helix_rpt-2"/>
</dbReference>
<dbReference type="InterPro" id="IPR006626">
    <property type="entry name" value="PbH1"/>
</dbReference>
<name>A0A060H176_XYLFS</name>
<proteinExistence type="predicted"/>
<dbReference type="Proteomes" id="UP000027215">
    <property type="component" value="Chromosome"/>
</dbReference>
<evidence type="ECO:0000256" key="2">
    <source>
        <dbReference type="SAM" id="SignalP"/>
    </source>
</evidence>
<dbReference type="InterPro" id="IPR006633">
    <property type="entry name" value="Carb-bd_sugar_hydrolysis-dom"/>
</dbReference>
<dbReference type="AlphaFoldDB" id="A0A060H176"/>
<evidence type="ECO:0000313" key="4">
    <source>
        <dbReference type="EMBL" id="AIC09273.1"/>
    </source>
</evidence>
<keyword evidence="2" id="KW-0732">Signal</keyword>